<organism evidence="10 11">
    <name type="scientific">Pleodorina starrii</name>
    <dbReference type="NCBI Taxonomy" id="330485"/>
    <lineage>
        <taxon>Eukaryota</taxon>
        <taxon>Viridiplantae</taxon>
        <taxon>Chlorophyta</taxon>
        <taxon>core chlorophytes</taxon>
        <taxon>Chlorophyceae</taxon>
        <taxon>CS clade</taxon>
        <taxon>Chlamydomonadales</taxon>
        <taxon>Volvocaceae</taxon>
        <taxon>Pleodorina</taxon>
    </lineage>
</organism>
<dbReference type="InterPro" id="IPR017907">
    <property type="entry name" value="Znf_RING_CS"/>
</dbReference>
<feature type="domain" description="RING-type" evidence="9">
    <location>
        <begin position="405"/>
        <end position="447"/>
    </location>
</feature>
<dbReference type="AlphaFoldDB" id="A0A9W6BDZ7"/>
<evidence type="ECO:0000313" key="11">
    <source>
        <dbReference type="Proteomes" id="UP001165080"/>
    </source>
</evidence>
<name>A0A9W6BDZ7_9CHLO</name>
<dbReference type="EMBL" id="BRXU01000003">
    <property type="protein sequence ID" value="GLC50387.1"/>
    <property type="molecule type" value="Genomic_DNA"/>
</dbReference>
<reference evidence="10 11" key="1">
    <citation type="journal article" date="2023" name="Commun. Biol.">
        <title>Reorganization of the ancestral sex-determining regions during the evolution of trioecy in Pleodorina starrii.</title>
        <authorList>
            <person name="Takahashi K."/>
            <person name="Suzuki S."/>
            <person name="Kawai-Toyooka H."/>
            <person name="Yamamoto K."/>
            <person name="Hamaji T."/>
            <person name="Ootsuki R."/>
            <person name="Yamaguchi H."/>
            <person name="Kawachi M."/>
            <person name="Higashiyama T."/>
            <person name="Nozaki H."/>
        </authorList>
    </citation>
    <scope>NUCLEOTIDE SEQUENCE [LARGE SCALE GENOMIC DNA]</scope>
    <source>
        <strain evidence="10 11">NIES-4479</strain>
    </source>
</reference>
<evidence type="ECO:0000256" key="2">
    <source>
        <dbReference type="ARBA" id="ARBA00022737"/>
    </source>
</evidence>
<comment type="caution">
    <text evidence="10">The sequence shown here is derived from an EMBL/GenBank/DDBJ whole genome shotgun (WGS) entry which is preliminary data.</text>
</comment>
<keyword evidence="1" id="KW-0479">Metal-binding</keyword>
<keyword evidence="4" id="KW-0862">Zinc</keyword>
<evidence type="ECO:0000256" key="3">
    <source>
        <dbReference type="ARBA" id="ARBA00022771"/>
    </source>
</evidence>
<dbReference type="PROSITE" id="PS50089">
    <property type="entry name" value="ZF_RING_2"/>
    <property type="match status" value="1"/>
</dbReference>
<protein>
    <recommendedName>
        <fullName evidence="9">RING-type domain-containing protein</fullName>
    </recommendedName>
</protein>
<evidence type="ECO:0000256" key="4">
    <source>
        <dbReference type="ARBA" id="ARBA00022833"/>
    </source>
</evidence>
<evidence type="ECO:0000256" key="1">
    <source>
        <dbReference type="ARBA" id="ARBA00022723"/>
    </source>
</evidence>
<keyword evidence="5 6" id="KW-0040">ANK repeat</keyword>
<dbReference type="SUPFAM" id="SSF57850">
    <property type="entry name" value="RING/U-box"/>
    <property type="match status" value="1"/>
</dbReference>
<feature type="repeat" description="ANK" evidence="6">
    <location>
        <begin position="115"/>
        <end position="148"/>
    </location>
</feature>
<dbReference type="Gene3D" id="3.30.40.10">
    <property type="entry name" value="Zinc/RING finger domain, C3HC4 (zinc finger)"/>
    <property type="match status" value="1"/>
</dbReference>
<evidence type="ECO:0000256" key="7">
    <source>
        <dbReference type="PROSITE-ProRule" id="PRU00175"/>
    </source>
</evidence>
<dbReference type="InterPro" id="IPR036770">
    <property type="entry name" value="Ankyrin_rpt-contain_sf"/>
</dbReference>
<dbReference type="Pfam" id="PF13920">
    <property type="entry name" value="zf-C3HC4_3"/>
    <property type="match status" value="1"/>
</dbReference>
<dbReference type="PROSITE" id="PS50297">
    <property type="entry name" value="ANK_REP_REGION"/>
    <property type="match status" value="1"/>
</dbReference>
<dbReference type="PANTHER" id="PTHR24203:SF45">
    <property type="entry name" value="ANKYRIN REPEAT DOMAIN 6"/>
    <property type="match status" value="1"/>
</dbReference>
<feature type="compositionally biased region" description="Low complexity" evidence="8">
    <location>
        <begin position="364"/>
        <end position="395"/>
    </location>
</feature>
<evidence type="ECO:0000256" key="8">
    <source>
        <dbReference type="SAM" id="MobiDB-lite"/>
    </source>
</evidence>
<dbReference type="GO" id="GO:0008270">
    <property type="term" value="F:zinc ion binding"/>
    <property type="evidence" value="ECO:0007669"/>
    <property type="project" value="UniProtKB-KW"/>
</dbReference>
<keyword evidence="11" id="KW-1185">Reference proteome</keyword>
<dbReference type="InterPro" id="IPR002110">
    <property type="entry name" value="Ankyrin_rpt"/>
</dbReference>
<dbReference type="PANTHER" id="PTHR24203">
    <property type="entry name" value="ANKYRIN REPEAT FAMILY PROTEIN"/>
    <property type="match status" value="1"/>
</dbReference>
<dbReference type="InterPro" id="IPR013083">
    <property type="entry name" value="Znf_RING/FYVE/PHD"/>
</dbReference>
<dbReference type="Gene3D" id="1.25.40.20">
    <property type="entry name" value="Ankyrin repeat-containing domain"/>
    <property type="match status" value="1"/>
</dbReference>
<evidence type="ECO:0000256" key="6">
    <source>
        <dbReference type="PROSITE-ProRule" id="PRU00023"/>
    </source>
</evidence>
<proteinExistence type="predicted"/>
<dbReference type="PROSITE" id="PS50088">
    <property type="entry name" value="ANK_REPEAT"/>
    <property type="match status" value="1"/>
</dbReference>
<sequence length="458" mass="47349">MGCATSCVALSAAGLDKDICGGDEAGVLMRLAEQPRLLSTPAGILQDATPMHRACKTKNINGADPWVADLVGGRTAVHYAATGCQAACLQVLLRHVGPAFVSSRGSRYVDARSSSGLTPLHYAVYYGSTEALRELLMRHDPHLNAVTTHERRDMPLICEARSSPLHVAAIVGNVSAARELLLQYARLVCSGRRIVDPRTVANAAGQLPWQVAVALRPLNPSLAALLHPRQHLERSLEVSFAMRVGGVPPGLTVLEPLRGSGPPPLAVIAATAARRKLLADLQQQAHHQLIKAPTLLTSAAPAAAAVVVGATTSLDAPLLLARADDEAADSSREGPAAGLREGGGASSSSSMSRTAGGKERSLRRGNTGCSGGSSSSNDNSTASRGSGTTAAAAAAGDDEDDASQCGVCFAARVAVAPAGCSHGLCGSCAERLCRGLARRPLQCPFCRRVVTAFVAHNR</sequence>
<dbReference type="SUPFAM" id="SSF48403">
    <property type="entry name" value="Ankyrin repeat"/>
    <property type="match status" value="1"/>
</dbReference>
<dbReference type="InterPro" id="IPR001841">
    <property type="entry name" value="Znf_RING"/>
</dbReference>
<feature type="compositionally biased region" description="Low complexity" evidence="8">
    <location>
        <begin position="346"/>
        <end position="355"/>
    </location>
</feature>
<feature type="region of interest" description="Disordered" evidence="8">
    <location>
        <begin position="325"/>
        <end position="395"/>
    </location>
</feature>
<dbReference type="SMART" id="SM00248">
    <property type="entry name" value="ANK"/>
    <property type="match status" value="3"/>
</dbReference>
<evidence type="ECO:0000256" key="5">
    <source>
        <dbReference type="ARBA" id="ARBA00023043"/>
    </source>
</evidence>
<keyword evidence="3 7" id="KW-0863">Zinc-finger</keyword>
<accession>A0A9W6BDZ7</accession>
<evidence type="ECO:0000259" key="9">
    <source>
        <dbReference type="PROSITE" id="PS50089"/>
    </source>
</evidence>
<dbReference type="Proteomes" id="UP001165080">
    <property type="component" value="Unassembled WGS sequence"/>
</dbReference>
<dbReference type="PROSITE" id="PS00518">
    <property type="entry name" value="ZF_RING_1"/>
    <property type="match status" value="1"/>
</dbReference>
<gene>
    <name evidence="10" type="primary">PLEST000137</name>
    <name evidence="10" type="ORF">PLESTB_000373500</name>
</gene>
<evidence type="ECO:0000313" key="10">
    <source>
        <dbReference type="EMBL" id="GLC50387.1"/>
    </source>
</evidence>
<dbReference type="Pfam" id="PF12796">
    <property type="entry name" value="Ank_2"/>
    <property type="match status" value="1"/>
</dbReference>
<keyword evidence="2" id="KW-0677">Repeat</keyword>